<reference evidence="1 2" key="1">
    <citation type="submission" date="2010-07" db="EMBL/GenBank/DDBJ databases">
        <authorList>
            <person name="Sid Ahmed O."/>
        </authorList>
    </citation>
    <scope>NUCLEOTIDE SEQUENCE [LARGE SCALE GENOMIC DNA]</scope>
    <source>
        <strain evidence="1 2">TX4248</strain>
    </source>
</reference>
<evidence type="ECO:0000313" key="1">
    <source>
        <dbReference type="EMBL" id="EFM83333.1"/>
    </source>
</evidence>
<comment type="caution">
    <text evidence="1">The sequence shown here is derived from an EMBL/GenBank/DDBJ whole genome shotgun (WGS) entry which is preliminary data.</text>
</comment>
<proteinExistence type="predicted"/>
<dbReference type="Proteomes" id="UP000004846">
    <property type="component" value="Unassembled WGS sequence"/>
</dbReference>
<protein>
    <submittedName>
        <fullName evidence="1">Uncharacterized protein</fullName>
    </submittedName>
</protein>
<sequence>MVKITIFFTNKSAVLSKNKNNLQEKHLILTEFTVFYLTDIL</sequence>
<evidence type="ECO:0000313" key="2">
    <source>
        <dbReference type="Proteomes" id="UP000004846"/>
    </source>
</evidence>
<dbReference type="HOGENOM" id="CLU_3269658_0_0_9"/>
<accession>A0A125W7R8</accession>
<name>A0A125W7R8_ENTFL</name>
<gene>
    <name evidence="1" type="ORF">HMPREF9498_01104</name>
</gene>
<dbReference type="AlphaFoldDB" id="A0A125W7R8"/>
<organism evidence="1 2">
    <name type="scientific">Enterococcus faecalis TX4248</name>
    <dbReference type="NCBI Taxonomy" id="749495"/>
    <lineage>
        <taxon>Bacteria</taxon>
        <taxon>Bacillati</taxon>
        <taxon>Bacillota</taxon>
        <taxon>Bacilli</taxon>
        <taxon>Lactobacillales</taxon>
        <taxon>Enterococcaceae</taxon>
        <taxon>Enterococcus</taxon>
    </lineage>
</organism>
<dbReference type="EMBL" id="AEBR01000029">
    <property type="protein sequence ID" value="EFM83333.1"/>
    <property type="molecule type" value="Genomic_DNA"/>
</dbReference>